<dbReference type="InterPro" id="IPR015415">
    <property type="entry name" value="Spast_Vps4_C"/>
</dbReference>
<dbReference type="SUPFAM" id="SSF52540">
    <property type="entry name" value="P-loop containing nucleoside triphosphate hydrolases"/>
    <property type="match status" value="1"/>
</dbReference>
<evidence type="ECO:0000256" key="1">
    <source>
        <dbReference type="ARBA" id="ARBA00022741"/>
    </source>
</evidence>
<dbReference type="SMART" id="SM00382">
    <property type="entry name" value="AAA"/>
    <property type="match status" value="1"/>
</dbReference>
<keyword evidence="2" id="KW-0067">ATP-binding</keyword>
<organism evidence="4 5">
    <name type="scientific">Tritrichomonas musculus</name>
    <dbReference type="NCBI Taxonomy" id="1915356"/>
    <lineage>
        <taxon>Eukaryota</taxon>
        <taxon>Metamonada</taxon>
        <taxon>Parabasalia</taxon>
        <taxon>Tritrichomonadida</taxon>
        <taxon>Tritrichomonadidae</taxon>
        <taxon>Tritrichomonas</taxon>
    </lineage>
</organism>
<keyword evidence="1" id="KW-0547">Nucleotide-binding</keyword>
<reference evidence="4 5" key="1">
    <citation type="submission" date="2024-04" db="EMBL/GenBank/DDBJ databases">
        <title>Tritrichomonas musculus Genome.</title>
        <authorList>
            <person name="Alves-Ferreira E."/>
            <person name="Grigg M."/>
            <person name="Lorenzi H."/>
            <person name="Galac M."/>
        </authorList>
    </citation>
    <scope>NUCLEOTIDE SEQUENCE [LARGE SCALE GENOMIC DNA]</scope>
    <source>
        <strain evidence="4 5">EAF2021</strain>
    </source>
</reference>
<protein>
    <recommendedName>
        <fullName evidence="3">AAA+ ATPase domain-containing protein</fullName>
    </recommendedName>
</protein>
<dbReference type="Proteomes" id="UP001470230">
    <property type="component" value="Unassembled WGS sequence"/>
</dbReference>
<dbReference type="InterPro" id="IPR050304">
    <property type="entry name" value="MT-severing_AAA_ATPase"/>
</dbReference>
<dbReference type="Gene3D" id="1.10.8.60">
    <property type="match status" value="1"/>
</dbReference>
<feature type="domain" description="AAA+ ATPase" evidence="3">
    <location>
        <begin position="50"/>
        <end position="188"/>
    </location>
</feature>
<dbReference type="PANTHER" id="PTHR23074:SF83">
    <property type="entry name" value="VACUOLAR PROTEIN SORTING-ASSOCIATED PROTEIN 4A"/>
    <property type="match status" value="1"/>
</dbReference>
<dbReference type="PANTHER" id="PTHR23074">
    <property type="entry name" value="AAA DOMAIN-CONTAINING"/>
    <property type="match status" value="1"/>
</dbReference>
<dbReference type="InterPro" id="IPR041569">
    <property type="entry name" value="AAA_lid_3"/>
</dbReference>
<dbReference type="InterPro" id="IPR003959">
    <property type="entry name" value="ATPase_AAA_core"/>
</dbReference>
<dbReference type="Pfam" id="PF00004">
    <property type="entry name" value="AAA"/>
    <property type="match status" value="1"/>
</dbReference>
<dbReference type="Pfam" id="PF17862">
    <property type="entry name" value="AAA_lid_3"/>
    <property type="match status" value="1"/>
</dbReference>
<dbReference type="InterPro" id="IPR027417">
    <property type="entry name" value="P-loop_NTPase"/>
</dbReference>
<sequence>MDLFSSLIQSEKPDIKWTDVAGLTEAKENIDQVIIMPNMTPQVSQENKIPYHSILLYGPPGTGKTLLAKATATHNNNFSFFSVSSCDIVSICNSESHSEETLRFIFDKARLEAPAIIFIDDIDILFTDLSEKKSEFTKHTKAEFINQMDRVLKSNDAIFIITATNKPWNLDSDIIKLFDKKAFISLPDFDARKEIIGQQIKGNTPALTAQEINELSHMTAGFSGADIIILIRQASMCSIKSIMNSQYFFMHLDQLWPCSSYHPEAIKLTVDEMTEEQRNIIAPAPIEYTNLIDSLIEVKPSISKDELDRFDKWKREFGTK</sequence>
<dbReference type="Gene3D" id="3.40.50.300">
    <property type="entry name" value="P-loop containing nucleotide triphosphate hydrolases"/>
    <property type="match status" value="1"/>
</dbReference>
<accession>A0ABR2GQ90</accession>
<evidence type="ECO:0000313" key="5">
    <source>
        <dbReference type="Proteomes" id="UP001470230"/>
    </source>
</evidence>
<evidence type="ECO:0000313" key="4">
    <source>
        <dbReference type="EMBL" id="KAK8836108.1"/>
    </source>
</evidence>
<dbReference type="InterPro" id="IPR003593">
    <property type="entry name" value="AAA+_ATPase"/>
</dbReference>
<dbReference type="Pfam" id="PF09336">
    <property type="entry name" value="Vps4_C"/>
    <property type="match status" value="1"/>
</dbReference>
<keyword evidence="5" id="KW-1185">Reference proteome</keyword>
<gene>
    <name evidence="4" type="ORF">M9Y10_040065</name>
</gene>
<evidence type="ECO:0000259" key="3">
    <source>
        <dbReference type="SMART" id="SM00382"/>
    </source>
</evidence>
<comment type="caution">
    <text evidence="4">The sequence shown here is derived from an EMBL/GenBank/DDBJ whole genome shotgun (WGS) entry which is preliminary data.</text>
</comment>
<evidence type="ECO:0000256" key="2">
    <source>
        <dbReference type="ARBA" id="ARBA00022840"/>
    </source>
</evidence>
<name>A0ABR2GQ90_9EUKA</name>
<dbReference type="EMBL" id="JAPFFF010000069">
    <property type="protein sequence ID" value="KAK8836108.1"/>
    <property type="molecule type" value="Genomic_DNA"/>
</dbReference>
<proteinExistence type="predicted"/>